<dbReference type="AlphaFoldDB" id="A0A382GFA2"/>
<dbReference type="InterPro" id="IPR036770">
    <property type="entry name" value="Ankyrin_rpt-contain_sf"/>
</dbReference>
<keyword evidence="1" id="KW-0677">Repeat</keyword>
<protein>
    <submittedName>
        <fullName evidence="3">Uncharacterized protein</fullName>
    </submittedName>
</protein>
<evidence type="ECO:0000313" key="3">
    <source>
        <dbReference type="EMBL" id="SVB73532.1"/>
    </source>
</evidence>
<evidence type="ECO:0000256" key="2">
    <source>
        <dbReference type="ARBA" id="ARBA00023043"/>
    </source>
</evidence>
<dbReference type="PANTHER" id="PTHR24171">
    <property type="entry name" value="ANKYRIN REPEAT DOMAIN-CONTAINING PROTEIN 39-RELATED"/>
    <property type="match status" value="1"/>
</dbReference>
<keyword evidence="2" id="KW-0040">ANK repeat</keyword>
<organism evidence="3">
    <name type="scientific">marine metagenome</name>
    <dbReference type="NCBI Taxonomy" id="408172"/>
    <lineage>
        <taxon>unclassified sequences</taxon>
        <taxon>metagenomes</taxon>
        <taxon>ecological metagenomes</taxon>
    </lineage>
</organism>
<dbReference type="SUPFAM" id="SSF48403">
    <property type="entry name" value="Ankyrin repeat"/>
    <property type="match status" value="1"/>
</dbReference>
<name>A0A382GFA2_9ZZZZ</name>
<reference evidence="3" key="1">
    <citation type="submission" date="2018-05" db="EMBL/GenBank/DDBJ databases">
        <authorList>
            <person name="Lanie J.A."/>
            <person name="Ng W.-L."/>
            <person name="Kazmierczak K.M."/>
            <person name="Andrzejewski T.M."/>
            <person name="Davidsen T.M."/>
            <person name="Wayne K.J."/>
            <person name="Tettelin H."/>
            <person name="Glass J.I."/>
            <person name="Rusch D."/>
            <person name="Podicherti R."/>
            <person name="Tsui H.-C.T."/>
            <person name="Winkler M.E."/>
        </authorList>
    </citation>
    <scope>NUCLEOTIDE SEQUENCE</scope>
</reference>
<sequence length="184" mass="19932">MKHLLLTTIAVVLLVGTALAGPIHDAILDQDIDEVQRQLDAGVDVNEENAIGYTPLHYAAAGGHIDIVELLIEHGANINATDSSNKGATPLDYAHWKGQMEVVEVLKTHNAQRTYGEGGKGDNKSEASITITNIADGRVILEFKFGILQTANSINGPWEDVDEVSPVTWTADQFAKFARLKFSK</sequence>
<proteinExistence type="predicted"/>
<dbReference type="Pfam" id="PF12796">
    <property type="entry name" value="Ank_2"/>
    <property type="match status" value="1"/>
</dbReference>
<dbReference type="PROSITE" id="PS50088">
    <property type="entry name" value="ANK_REPEAT"/>
    <property type="match status" value="1"/>
</dbReference>
<dbReference type="Gene3D" id="1.25.40.20">
    <property type="entry name" value="Ankyrin repeat-containing domain"/>
    <property type="match status" value="1"/>
</dbReference>
<accession>A0A382GFA2</accession>
<dbReference type="InterPro" id="IPR002110">
    <property type="entry name" value="Ankyrin_rpt"/>
</dbReference>
<dbReference type="PANTHER" id="PTHR24171:SF9">
    <property type="entry name" value="ANKYRIN REPEAT DOMAIN-CONTAINING PROTEIN 39"/>
    <property type="match status" value="1"/>
</dbReference>
<gene>
    <name evidence="3" type="ORF">METZ01_LOCUS226386</name>
</gene>
<dbReference type="PROSITE" id="PS50297">
    <property type="entry name" value="ANK_REP_REGION"/>
    <property type="match status" value="1"/>
</dbReference>
<dbReference type="EMBL" id="UINC01055069">
    <property type="protein sequence ID" value="SVB73532.1"/>
    <property type="molecule type" value="Genomic_DNA"/>
</dbReference>
<evidence type="ECO:0000256" key="1">
    <source>
        <dbReference type="ARBA" id="ARBA00022737"/>
    </source>
</evidence>
<dbReference type="SMART" id="SM00248">
    <property type="entry name" value="ANK"/>
    <property type="match status" value="2"/>
</dbReference>